<organism evidence="4 5">
    <name type="scientific">Romeriopsis navalis LEGE 11480</name>
    <dbReference type="NCBI Taxonomy" id="2777977"/>
    <lineage>
        <taxon>Bacteria</taxon>
        <taxon>Bacillati</taxon>
        <taxon>Cyanobacteriota</taxon>
        <taxon>Cyanophyceae</taxon>
        <taxon>Leptolyngbyales</taxon>
        <taxon>Leptolyngbyaceae</taxon>
        <taxon>Romeriopsis</taxon>
        <taxon>Romeriopsis navalis</taxon>
    </lineage>
</organism>
<feature type="transmembrane region" description="Helical" evidence="2">
    <location>
        <begin position="39"/>
        <end position="62"/>
    </location>
</feature>
<reference evidence="4" key="1">
    <citation type="submission" date="2020-10" db="EMBL/GenBank/DDBJ databases">
        <authorList>
            <person name="Castelo-Branco R."/>
            <person name="Eusebio N."/>
            <person name="Adriana R."/>
            <person name="Vieira A."/>
            <person name="Brugerolle De Fraissinette N."/>
            <person name="Rezende De Castro R."/>
            <person name="Schneider M.P."/>
            <person name="Vasconcelos V."/>
            <person name="Leao P.N."/>
        </authorList>
    </citation>
    <scope>NUCLEOTIDE SEQUENCE</scope>
    <source>
        <strain evidence="4">LEGE 11480</strain>
    </source>
</reference>
<keyword evidence="4" id="KW-0808">Transferase</keyword>
<dbReference type="Pfam" id="PF02397">
    <property type="entry name" value="Bac_transf"/>
    <property type="match status" value="1"/>
</dbReference>
<evidence type="ECO:0000313" key="4">
    <source>
        <dbReference type="EMBL" id="MBE9031735.1"/>
    </source>
</evidence>
<evidence type="ECO:0000256" key="1">
    <source>
        <dbReference type="ARBA" id="ARBA00006464"/>
    </source>
</evidence>
<comment type="caution">
    <text evidence="4">The sequence shown here is derived from an EMBL/GenBank/DDBJ whole genome shotgun (WGS) entry which is preliminary data.</text>
</comment>
<keyword evidence="5" id="KW-1185">Reference proteome</keyword>
<evidence type="ECO:0000259" key="3">
    <source>
        <dbReference type="Pfam" id="PF02397"/>
    </source>
</evidence>
<name>A0A928VSH6_9CYAN</name>
<dbReference type="AlphaFoldDB" id="A0A928VSH6"/>
<gene>
    <name evidence="4" type="ORF">IQ266_18540</name>
</gene>
<protein>
    <submittedName>
        <fullName evidence="4">Sugar transferase</fullName>
    </submittedName>
</protein>
<comment type="similarity">
    <text evidence="1">Belongs to the bacterial sugar transferase family.</text>
</comment>
<sequence length="226" mass="25412">MLLKPVVKSATTTELSVPAFLAESLHPSTRSVLKRSLDIIGAVIGLVITALLFIPLTIAIQLDNPGPVLYSQERCSVGGKRFRIWKFRSMVTDADAIKQSLKNEASGHIFKIEDDPRITRVGKFLRKTSLDEFPQFWNVLMGDMSLVGTRPPSLDEVAKYAPHHWQRLAVKPGITGVWQVNGRSSVKDFEDIVKMDLSYQDEWSVGYDLYLIFKTVWVVFNKDGAC</sequence>
<dbReference type="PANTHER" id="PTHR30576:SF10">
    <property type="entry name" value="SLL5057 PROTEIN"/>
    <property type="match status" value="1"/>
</dbReference>
<evidence type="ECO:0000313" key="5">
    <source>
        <dbReference type="Proteomes" id="UP000625316"/>
    </source>
</evidence>
<dbReference type="InterPro" id="IPR003362">
    <property type="entry name" value="Bact_transf"/>
</dbReference>
<dbReference type="EMBL" id="JADEXQ010000074">
    <property type="protein sequence ID" value="MBE9031735.1"/>
    <property type="molecule type" value="Genomic_DNA"/>
</dbReference>
<keyword evidence="2" id="KW-1133">Transmembrane helix</keyword>
<feature type="domain" description="Bacterial sugar transferase" evidence="3">
    <location>
        <begin position="34"/>
        <end position="220"/>
    </location>
</feature>
<dbReference type="PANTHER" id="PTHR30576">
    <property type="entry name" value="COLANIC BIOSYNTHESIS UDP-GLUCOSE LIPID CARRIER TRANSFERASE"/>
    <property type="match status" value="1"/>
</dbReference>
<accession>A0A928VSH6</accession>
<dbReference type="GO" id="GO:0016780">
    <property type="term" value="F:phosphotransferase activity, for other substituted phosphate groups"/>
    <property type="evidence" value="ECO:0007669"/>
    <property type="project" value="TreeGrafter"/>
</dbReference>
<keyword evidence="2" id="KW-0472">Membrane</keyword>
<proteinExistence type="inferred from homology"/>
<dbReference type="Proteomes" id="UP000625316">
    <property type="component" value="Unassembled WGS sequence"/>
</dbReference>
<evidence type="ECO:0000256" key="2">
    <source>
        <dbReference type="SAM" id="Phobius"/>
    </source>
</evidence>
<keyword evidence="2" id="KW-0812">Transmembrane</keyword>